<evidence type="ECO:0000256" key="1">
    <source>
        <dbReference type="SAM" id="MobiDB-lite"/>
    </source>
</evidence>
<feature type="region of interest" description="Disordered" evidence="1">
    <location>
        <begin position="18"/>
        <end position="66"/>
    </location>
</feature>
<feature type="compositionally biased region" description="Polar residues" evidence="1">
    <location>
        <begin position="23"/>
        <end position="32"/>
    </location>
</feature>
<reference evidence="2" key="2">
    <citation type="submission" date="2019-01" db="UniProtKB">
        <authorList>
            <consortium name="EnsemblPlants"/>
        </authorList>
    </citation>
    <scope>IDENTIFICATION</scope>
    <source>
        <strain evidence="2">cv. Heinz 1706</strain>
    </source>
</reference>
<dbReference type="Proteomes" id="UP000004994">
    <property type="component" value="Chromosome 3"/>
</dbReference>
<dbReference type="AlphaFoldDB" id="A0A3Q7FM71"/>
<reference evidence="2" key="1">
    <citation type="journal article" date="2012" name="Nature">
        <title>The tomato genome sequence provides insights into fleshy fruit evolution.</title>
        <authorList>
            <consortium name="Tomato Genome Consortium"/>
        </authorList>
    </citation>
    <scope>NUCLEOTIDE SEQUENCE [LARGE SCALE GENOMIC DNA]</scope>
    <source>
        <strain evidence="2">cv. Heinz 1706</strain>
    </source>
</reference>
<evidence type="ECO:0000313" key="3">
    <source>
        <dbReference type="Proteomes" id="UP000004994"/>
    </source>
</evidence>
<dbReference type="InParanoid" id="A0A3Q7FM71"/>
<keyword evidence="3" id="KW-1185">Reference proteome</keyword>
<proteinExistence type="predicted"/>
<dbReference type="Gramene" id="Solyc03g096210.2.1">
    <property type="protein sequence ID" value="Solyc03g096210.2.1"/>
    <property type="gene ID" value="Solyc03g096210.2"/>
</dbReference>
<evidence type="ECO:0000313" key="2">
    <source>
        <dbReference type="EnsemblPlants" id="Solyc03g096210.2.1"/>
    </source>
</evidence>
<feature type="compositionally biased region" description="Polar residues" evidence="1">
    <location>
        <begin position="50"/>
        <end position="66"/>
    </location>
</feature>
<organism evidence="2">
    <name type="scientific">Solanum lycopersicum</name>
    <name type="common">Tomato</name>
    <name type="synonym">Lycopersicon esculentum</name>
    <dbReference type="NCBI Taxonomy" id="4081"/>
    <lineage>
        <taxon>Eukaryota</taxon>
        <taxon>Viridiplantae</taxon>
        <taxon>Streptophyta</taxon>
        <taxon>Embryophyta</taxon>
        <taxon>Tracheophyta</taxon>
        <taxon>Spermatophyta</taxon>
        <taxon>Magnoliopsida</taxon>
        <taxon>eudicotyledons</taxon>
        <taxon>Gunneridae</taxon>
        <taxon>Pentapetalae</taxon>
        <taxon>asterids</taxon>
        <taxon>lamiids</taxon>
        <taxon>Solanales</taxon>
        <taxon>Solanaceae</taxon>
        <taxon>Solanoideae</taxon>
        <taxon>Solaneae</taxon>
        <taxon>Solanum</taxon>
        <taxon>Solanum subgen. Lycopersicon</taxon>
    </lineage>
</organism>
<protein>
    <submittedName>
        <fullName evidence="2">Uncharacterized protein</fullName>
    </submittedName>
</protein>
<name>A0A3Q7FM71_SOLLC</name>
<accession>A0A3Q7FM71</accession>
<dbReference type="EnsemblPlants" id="Solyc03g096210.2.1">
    <property type="protein sequence ID" value="Solyc03g096210.2.1"/>
    <property type="gene ID" value="Solyc03g096210.2"/>
</dbReference>
<sequence>RLPLLLSSPSPHILFLSFSPSSRSNRGQQQLVQDGIAAPTTPTPSEPPTGKNSATATPRSEQSSSR</sequence>